<evidence type="ECO:0000256" key="1">
    <source>
        <dbReference type="SAM" id="MobiDB-lite"/>
    </source>
</evidence>
<dbReference type="PATRIC" id="fig|1705409.3.peg.735"/>
<reference evidence="2 3" key="1">
    <citation type="journal article" date="2016" name="ISME J.">
        <title>Chasing the elusive Euryarchaeota class WSA2: genomes reveal a uniquely fastidious methyl-reducing methanogen.</title>
        <authorList>
            <person name="Nobu M.K."/>
            <person name="Narihiro T."/>
            <person name="Kuroda K."/>
            <person name="Mei R."/>
            <person name="Liu W.T."/>
        </authorList>
    </citation>
    <scope>NUCLEOTIDE SEQUENCE [LARGE SCALE GENOMIC DNA]</scope>
    <source>
        <strain evidence="2">U1lsi0528_Bin055</strain>
    </source>
</reference>
<accession>A0A150J5Z7</accession>
<evidence type="ECO:0000313" key="2">
    <source>
        <dbReference type="EMBL" id="KYC52667.1"/>
    </source>
</evidence>
<sequence length="282" mass="29292">MERPDGVGTLQSNTTSSNNTAIGHSVLNMNTSGIGNTGIGSGTLSANNTGQNNTATGYLSLAVNTSGSKNTAYGVSSGGGCMVGTDNTYIGYLAGKLSTSSFNTTLGSLSGELLTSGGNNVLLGYGAGRSLTTQGGNVFIGHQAGYSSTDTNTLIIANADTATPLIKGDFATNTGTFYGIWSYNSHPTFTSDTQLVDKKYVDDLAGAQTPITEELVIDSDGKTSFTLAQTPHTAAYVNAYLRGQRRRYNVDFTVSGTTLTWNDPGGLTLLITDSPLIVTYEY</sequence>
<dbReference type="EMBL" id="LNGC01000019">
    <property type="protein sequence ID" value="KYC52667.1"/>
    <property type="molecule type" value="Genomic_DNA"/>
</dbReference>
<gene>
    <name evidence="2" type="ORF">AMQ22_00717</name>
</gene>
<protein>
    <recommendedName>
        <fullName evidence="4">Peptidase S74 domain-containing protein</fullName>
    </recommendedName>
</protein>
<name>A0A150J5Z7_9EURY</name>
<feature type="region of interest" description="Disordered" evidence="1">
    <location>
        <begin position="1"/>
        <end position="23"/>
    </location>
</feature>
<evidence type="ECO:0000313" key="3">
    <source>
        <dbReference type="Proteomes" id="UP000075398"/>
    </source>
</evidence>
<dbReference type="Proteomes" id="UP000075398">
    <property type="component" value="Unassembled WGS sequence"/>
</dbReference>
<proteinExistence type="predicted"/>
<comment type="caution">
    <text evidence="2">The sequence shown here is derived from an EMBL/GenBank/DDBJ whole genome shotgun (WGS) entry which is preliminary data.</text>
</comment>
<evidence type="ECO:0008006" key="4">
    <source>
        <dbReference type="Google" id="ProtNLM"/>
    </source>
</evidence>
<organism evidence="2 3">
    <name type="scientific">Candidatus Methanofastidiosum methylothiophilum</name>
    <dbReference type="NCBI Taxonomy" id="1705564"/>
    <lineage>
        <taxon>Archaea</taxon>
        <taxon>Methanobacteriati</taxon>
        <taxon>Methanobacteriota</taxon>
        <taxon>Stenosarchaea group</taxon>
        <taxon>Candidatus Methanofastidiosia</taxon>
        <taxon>Candidatus Methanofastidiosales</taxon>
        <taxon>Candidatus Methanofastidiosaceae</taxon>
        <taxon>Candidatus Methanofastidiosum</taxon>
    </lineage>
</organism>
<dbReference type="AlphaFoldDB" id="A0A150J5Z7"/>